<evidence type="ECO:0000256" key="1">
    <source>
        <dbReference type="ARBA" id="ARBA00004613"/>
    </source>
</evidence>
<keyword evidence="5" id="KW-1185">Reference proteome</keyword>
<dbReference type="SUPFAM" id="SSF49299">
    <property type="entry name" value="PKD domain"/>
    <property type="match status" value="2"/>
</dbReference>
<dbReference type="GO" id="GO:0005509">
    <property type="term" value="F:calcium ion binding"/>
    <property type="evidence" value="ECO:0007669"/>
    <property type="project" value="InterPro"/>
</dbReference>
<dbReference type="InterPro" id="IPR001343">
    <property type="entry name" value="Hemolysn_Ca-bd"/>
</dbReference>
<dbReference type="KEGG" id="fmr:Fuma_04811"/>
<accession>A0A1P8WM76</accession>
<dbReference type="InterPro" id="IPR011635">
    <property type="entry name" value="CARDB"/>
</dbReference>
<dbReference type="Pfam" id="PF00353">
    <property type="entry name" value="HemolysinCabind"/>
    <property type="match status" value="2"/>
</dbReference>
<dbReference type="PANTHER" id="PTHR38340">
    <property type="entry name" value="S-LAYER PROTEIN"/>
    <property type="match status" value="1"/>
</dbReference>
<evidence type="ECO:0000259" key="3">
    <source>
        <dbReference type="PROSITE" id="PS50093"/>
    </source>
</evidence>
<evidence type="ECO:0000313" key="5">
    <source>
        <dbReference type="Proteomes" id="UP000187735"/>
    </source>
</evidence>
<evidence type="ECO:0000313" key="4">
    <source>
        <dbReference type="EMBL" id="APZ95156.1"/>
    </source>
</evidence>
<dbReference type="InterPro" id="IPR000601">
    <property type="entry name" value="PKD_dom"/>
</dbReference>
<dbReference type="Gene3D" id="2.150.10.10">
    <property type="entry name" value="Serralysin-like metalloprotease, C-terminal"/>
    <property type="match status" value="1"/>
</dbReference>
<reference evidence="4 5" key="1">
    <citation type="journal article" date="2016" name="Front. Microbiol.">
        <title>Fuerstia marisgermanicae gen. nov., sp. nov., an Unusual Member of the Phylum Planctomycetes from the German Wadden Sea.</title>
        <authorList>
            <person name="Kohn T."/>
            <person name="Heuer A."/>
            <person name="Jogler M."/>
            <person name="Vollmers J."/>
            <person name="Boedeker C."/>
            <person name="Bunk B."/>
            <person name="Rast P."/>
            <person name="Borchert D."/>
            <person name="Glockner I."/>
            <person name="Freese H.M."/>
            <person name="Klenk H.P."/>
            <person name="Overmann J."/>
            <person name="Kaster A.K."/>
            <person name="Rohde M."/>
            <person name="Wiegand S."/>
            <person name="Jogler C."/>
        </authorList>
    </citation>
    <scope>NUCLEOTIDE SEQUENCE [LARGE SCALE GENOMIC DNA]</scope>
    <source>
        <strain evidence="4 5">NH11</strain>
    </source>
</reference>
<keyword evidence="2" id="KW-0964">Secreted</keyword>
<dbReference type="InterPro" id="IPR011049">
    <property type="entry name" value="Serralysin-like_metalloprot_C"/>
</dbReference>
<organism evidence="4 5">
    <name type="scientific">Fuerstiella marisgermanici</name>
    <dbReference type="NCBI Taxonomy" id="1891926"/>
    <lineage>
        <taxon>Bacteria</taxon>
        <taxon>Pseudomonadati</taxon>
        <taxon>Planctomycetota</taxon>
        <taxon>Planctomycetia</taxon>
        <taxon>Planctomycetales</taxon>
        <taxon>Planctomycetaceae</taxon>
        <taxon>Fuerstiella</taxon>
    </lineage>
</organism>
<dbReference type="STRING" id="1891926.Fuma_04811"/>
<dbReference type="Proteomes" id="UP000187735">
    <property type="component" value="Chromosome"/>
</dbReference>
<dbReference type="SMART" id="SM00089">
    <property type="entry name" value="PKD"/>
    <property type="match status" value="3"/>
</dbReference>
<dbReference type="PROSITE" id="PS50093">
    <property type="entry name" value="PKD"/>
    <property type="match status" value="1"/>
</dbReference>
<gene>
    <name evidence="4" type="primary">hlyA_5</name>
    <name evidence="4" type="ORF">Fuma_04811</name>
</gene>
<dbReference type="EMBL" id="CP017641">
    <property type="protein sequence ID" value="APZ95156.1"/>
    <property type="molecule type" value="Genomic_DNA"/>
</dbReference>
<proteinExistence type="predicted"/>
<dbReference type="Pfam" id="PF01345">
    <property type="entry name" value="DUF11"/>
    <property type="match status" value="1"/>
</dbReference>
<dbReference type="Pfam" id="PF18911">
    <property type="entry name" value="PKD_4"/>
    <property type="match status" value="2"/>
</dbReference>
<feature type="domain" description="PKD" evidence="3">
    <location>
        <begin position="2771"/>
        <end position="2822"/>
    </location>
</feature>
<dbReference type="InterPro" id="IPR001434">
    <property type="entry name" value="OmcB-like_DUF11"/>
</dbReference>
<dbReference type="SUPFAM" id="SSF51120">
    <property type="entry name" value="beta-Roll"/>
    <property type="match status" value="5"/>
</dbReference>
<dbReference type="PANTHER" id="PTHR38340:SF1">
    <property type="entry name" value="S-LAYER PROTEIN"/>
    <property type="match status" value="1"/>
</dbReference>
<dbReference type="InterPro" id="IPR050557">
    <property type="entry name" value="RTX_toxin/Mannuronan_C5-epim"/>
</dbReference>
<comment type="subcellular location">
    <subcellularLocation>
        <location evidence="1">Secreted</location>
    </subcellularLocation>
</comment>
<dbReference type="Gene3D" id="2.60.40.10">
    <property type="entry name" value="Immunoglobulins"/>
    <property type="match status" value="4"/>
</dbReference>
<dbReference type="GO" id="GO:0005576">
    <property type="term" value="C:extracellular region"/>
    <property type="evidence" value="ECO:0007669"/>
    <property type="project" value="UniProtKB-SubCell"/>
</dbReference>
<evidence type="ECO:0000256" key="2">
    <source>
        <dbReference type="ARBA" id="ARBA00022525"/>
    </source>
</evidence>
<dbReference type="InterPro" id="IPR013783">
    <property type="entry name" value="Ig-like_fold"/>
</dbReference>
<dbReference type="Pfam" id="PF07705">
    <property type="entry name" value="CARDB"/>
    <property type="match status" value="1"/>
</dbReference>
<sequence>MRVRATDSMGVVTEKALAIEVLDTDGDYYDVIGTGGNDVFTAQYIGSGTNEWLVRRGGTTVFNGQLAAPTTKLRILATSGTDTITIQGTGGDDTFAVDGQAIEVNGFTVIGQSVETRRIFASSGTDTLIGPDTNSVWTIDDLNDGTLNTSTSFYDVESLVGGSADDTFRFTGGRFDYVGTLDTGDGWDTLDYSGFSDSVFVSWNTNRATGVGSSSGSAGAALGFESVIGSDASSETVEGPDSVNEWRITGENTGTLNNGQYGFTNVTNLRGGPQEDVFLIESAGALSGSLTGSTSDRIELADRVAPIDVNISDRNIPGVLGSYSGGELLIEGDNDNRLLGSTGSLSLQLNADGTATANGVHYSSGFAQFVGGSGTESLFAPELAADWYVTGEDTGYVLIDGQRFDFANAENLYGSDAVDTFMVQIGGNWNRSLIGQGGDDVFTVLGDVSSISAGSGTDLLIGPDTNSLWTIDDLNDGTLNTTAAFYDVESLVGGSADDTFRFTGGRFDYVGTLDTGDGWDTLDYSGFSDSVFVSWNTNRATGVGSSGGTTGAATGFEAVVGSGASSESVEGPDSVNEWRITGENTGTLNNGQYGFTNVTSLRGGPQEDVFQIESAGALSGSLTGSTSDRIELADRGAPIDVNISNRNIPGVLGGYFAGELLIEGDNDNRLLGSTGSLSLQLNADGTATANSVHYSSGFAQFVGGSGTESLFAPELAADWYVTGEDTGYVLIDGQRFDFANAENLYGSDAVDTFMVQIGGNWNRSLIGQGGDDVFTVLGDVGTISAGSGTDTLIGPDTNSLWTIDDRNDGTLNTTTSFYDVESLVGGSADDTFQFTGSSSDYIQGTLDGGGGWDTLDYSQYSYTVFVSWNTNRATGVGSSGGTTGAATGFEAVVGSGASNQSVEGPDSVNEWRITGENTGTLNNGQYGFTNVTSLRGGPQEDVFQIESAGALSGSLTGSTSDRIELADRGAPIDVNISNRNIPGVLGGYFAGELLIEGDNDNRLLGSTGSLSLQLNADGTATANSVHYSSGFAQFVGGSGTESLFAPELAADWYVTGEDTGYVLIDGQRFDFANAENLYGSDAVDTFMVQIGGNWNRSLIGQGGDDVFTVLGDVGTISAGSGTDTLIGPDTNSLWTIDDRNDGTLNTTTSFYDVESLVGGSADDTFQFTGSSSDYIQGTLDGGGGWDTLDYSQYSYTVFVSWNTNRATGVGSSGGTTGAATGFEAVVGSGASNQSVEGPDSVNEWSITGENAGTLNDGQYGFTNVGVLRGNSQEDVFIIESDGTYFGSFVGYGGTDRLELAERSEPLEVSVNARSIPGVLDSYSLEKVVAQAPADNQLLGSEANTNWQVAANGDIVVSSVTYTGFDSILGGSGDDTLLVDYTGDNLEAALQIAFDGGPGGNDGIGFTGGNFNTVSYDPAQGTLQLNDVTLELTTGNLINLTNSAITNLTVNIDQANLVATDIATTLSGSNTTDTLIAFSESLGGILVRNVTGRLSIQGDAVDSDSITLGKLGSSFSADVVVDGRGETDQVAFDDTFVLKNNDDLEVFAELITTAANAVVRTQGTGRVMFYGDEFELDLTSTIESANSVTVAPISSNRNIELGTTNVNALSLSTSMLERILSPSLTIGRAGIPGGTLYEGDITVAGDVTLAANTNLQVTTAGDIVLGSTIDTSGGTLSLSPGDSPHAVHVALSPTSVIASELSIASGSNLRFTINGTTANSEYSQLNLIGALDLTGVKLVMDGESELSLEDSFVLINNDGTDSISGTFATLPEGSVINGFLESPLSAKVSYLGLDAATGNDFVLAVIPPPNMAPVADAGGPYQVDEGGTVQLDASGSRDPDAPDETLTFEWDLDGDEILGETGTSAQHGDEVGRNPIFEAGLLDGPTNVTVEVRATDNSGDSHTATATVSVRNVAPTISLDSVVTVVSGTPLTLVGSFVDPGPDTWTATVNYADGSGDQSLTLNGDDFELAYTYNSAGIYTALVTIDDGDGGVTSKSLTVEVALPPSPDLTLISSDVLFNPINPSVGDAVNFIIDVTNAGTLAATNVPVSIQVYDADGEDFVEIGRRVIASIAADPEEIDPNSVVQFGFTWDGANGQPALPLEDAYLLVRVVVDPDSTIEELDESNNDAIQVLQIGSPATGSAALVANVPDRTFYRNELVVVGGQAFYDFSTLPGTDDFPVQNASVTTRLIDQNGQVLRASGTRTAINGNFRDIFRTPEEDGDYTLRFEISDGTFTEVFEATLTVNGESPDPLPPGPRGPAGPGYVFSSSLLFSHPTLPPVDPQPEDLTNPQIGDLVTITGVFDYDLDVELPEVQVTFNDLFPVLGQMRTFEIGSGSVSFPDGGSTGPAFLPMDWTPTAEGYHIIQVIAEPDFNFRAHTRTTRAVLVGDLDTTSLSVEYDSEIVPDPPPAFAPLSFGFRGFAAAAMADSETPAPGDTLKFTLSYENTGSTTITGGVLIDDFDETLLGMPTNISNDGIVDGNIIRWELGDIAPGTSGTVSYEVTIKSTAEFPPGSAFVLNTAILNADQAVAASTSELTVSNNAPVITGLNIDSLVDENGDVTLTGTFSDASSTDSHTVGIDWGDGRSDTLTFSAGERSFSIGHTYDLGVVPSVENYEVFVGVMDGSSQSDSKSATTSVSGVSPPSVTADVATITVDQGDIASNTGIFADTVGDVVIVSASIGTVTQNGEASGTWSWSLDTTDAPAETQTVTITATDRGGLTTQTTFTLTVIAAPDSTPVIDSLTTDATTIGDKAAGETVTLTAALSDFSAASLPAMTIRWGDGSADSANISSTGAIVNTHTYADGGVYTVTLSFDDGDGESASTEALLSGVGIQDGVLNVVGSAGLDQVILQRRSGASYLIRSNTLGTHNVSPTAFTSIYVQLGDGNDRFNALGNFEAPLIVDAGAGNDRLVGSRGGDVLLGGEGNDYIWAGSGNNIVIGGTGRDFIFGGSGTDLLIAGTTKFDQDSAALRKLQAEWTSERSVQQRIANLYNGSGSTNRLNEDNFLTVGTEGSVQDDDERDLLFGGGSMDWLFYDKQEDIAYGTLGDLLNNDLDDLFND</sequence>
<dbReference type="InterPro" id="IPR022409">
    <property type="entry name" value="PKD/Chitinase_dom"/>
</dbReference>
<dbReference type="InterPro" id="IPR035986">
    <property type="entry name" value="PKD_dom_sf"/>
</dbReference>
<name>A0A1P8WM76_9PLAN</name>
<protein>
    <submittedName>
        <fullName evidence="4">Hemolysin, chromosomal</fullName>
    </submittedName>
</protein>